<dbReference type="GO" id="GO:0003824">
    <property type="term" value="F:catalytic activity"/>
    <property type="evidence" value="ECO:0007669"/>
    <property type="project" value="UniProtKB-ARBA"/>
</dbReference>
<dbReference type="InterPro" id="IPR013515">
    <property type="entry name" value="Phytochrome_cen-reg"/>
</dbReference>
<evidence type="ECO:0000259" key="10">
    <source>
        <dbReference type="PROSITE" id="PS50887"/>
    </source>
</evidence>
<dbReference type="PROSITE" id="PS50046">
    <property type="entry name" value="PHYTOCHROME_2"/>
    <property type="match status" value="1"/>
</dbReference>
<dbReference type="PROSITE" id="PS50883">
    <property type="entry name" value="EAL"/>
    <property type="match status" value="1"/>
</dbReference>
<comment type="caution">
    <text evidence="11">The sequence shown here is derived from an EMBL/GenBank/DDBJ whole genome shotgun (WGS) entry which is preliminary data.</text>
</comment>
<dbReference type="InterPro" id="IPR000014">
    <property type="entry name" value="PAS"/>
</dbReference>
<evidence type="ECO:0000256" key="4">
    <source>
        <dbReference type="ARBA" id="ARBA00022606"/>
    </source>
</evidence>
<dbReference type="Pfam" id="PF08446">
    <property type="entry name" value="PAS_2"/>
    <property type="match status" value="1"/>
</dbReference>
<keyword evidence="5" id="KW-0157">Chromophore</keyword>
<dbReference type="Gene3D" id="3.30.450.270">
    <property type="match status" value="1"/>
</dbReference>
<organism evidence="11 12">
    <name type="scientific">Pseudomonas duriflava</name>
    <dbReference type="NCBI Taxonomy" id="459528"/>
    <lineage>
        <taxon>Bacteria</taxon>
        <taxon>Pseudomonadati</taxon>
        <taxon>Pseudomonadota</taxon>
        <taxon>Gammaproteobacteria</taxon>
        <taxon>Pseudomonadales</taxon>
        <taxon>Pseudomonadaceae</taxon>
        <taxon>Pseudomonas</taxon>
    </lineage>
</organism>
<dbReference type="AlphaFoldDB" id="A0A562PQZ0"/>
<evidence type="ECO:0000256" key="6">
    <source>
        <dbReference type="ARBA" id="ARBA00023170"/>
    </source>
</evidence>
<dbReference type="SUPFAM" id="SSF55781">
    <property type="entry name" value="GAF domain-like"/>
    <property type="match status" value="2"/>
</dbReference>
<dbReference type="SUPFAM" id="SSF55785">
    <property type="entry name" value="PYP-like sensor domain (PAS domain)"/>
    <property type="match status" value="2"/>
</dbReference>
<dbReference type="NCBIfam" id="TIGR00229">
    <property type="entry name" value="sensory_box"/>
    <property type="match status" value="1"/>
</dbReference>
<dbReference type="SMART" id="SM00065">
    <property type="entry name" value="GAF"/>
    <property type="match status" value="1"/>
</dbReference>
<gene>
    <name evidence="11" type="ORF">IQ22_04443</name>
</gene>
<dbReference type="InterPro" id="IPR001633">
    <property type="entry name" value="EAL_dom"/>
</dbReference>
<feature type="domain" description="Phytochrome chromophore attachment site" evidence="7">
    <location>
        <begin position="186"/>
        <end position="344"/>
    </location>
</feature>
<dbReference type="InterPro" id="IPR035965">
    <property type="entry name" value="PAS-like_dom_sf"/>
</dbReference>
<sequence>MQPMANQWWRLDSDLEQAKPQPGVCEAVALPVHQPSGVPFVMDQTTQPLDLSQCDKEPIHIPGSVQPHGVLLAVDPHMQVIQQVAGDTLRFLSRVPDDLLGQPVATALGAEAASSLLLVEPDSAEPVYLGSLAMPGMPDKKMDLTAHVCSGVLLLEIEPSSAHPLTAAQGVGKIRRITTAWSATTNLQGLLKSAAQEFRQLTGFDRVMIYRFLEDETGLVAAEDKIDSLDALLNHHYPASDIPRQARALYLKSPIRVIPDGGYTPAPLIPELNPGTGQPLDMSDCSLRSVSPIHLQYLKNLNVVASMSVSIIVDEQLWGLVSCHHTSARLVPYEIREACKLLAQTLAQLIETRIETAVNTQAQHLARAREELLKKLAGSAATDESVQHYLKEVQHLVQADGAALLLHGKLTLMGSTPSKDQTQALVEWLIDAYVPTIFATKNLSDHYRPARAYAAQASGLLAVVVSHKAPFVLLWFRAEYLETINWAGNPHKPAEPGAVPGQLTPRKSFDDWKETVRYQAKPWSEAEIESAHTFGRAILDMRMQNTLQGLNTQLQKMLVDKEALLVRKDLLRKEAQAHVQNLHKREAELSAILENTSDVYICTDEVGTVTAWNRKAEEVFLWSREEAIGTLIEDLIIPPALRETYREDLKNYLATGQSNTVGRVLERFALRKDNALIPIELRVTAIQIEERTIFTAFLQDITQRKLQERKRLQDAQEDALTGLANRRVMYSFLRSRLEANPSREDPLWLLYLDLDGFKPINDTLGHAAGDQMLLEISHRLKECMREDDLVARIGGDEFVIVASGLPGKALIEKLCERLLTSLRKPVVINKHEVSVGCSIGIVSAPENSCQADDLLRFADIALYEAKAAGRNTWQFYTERMSSRLLIRRQLETDLRLALRRDELRLEFQPRYEVQSGLLMGAEALVRWQHPVRGYLSPDCFISIAEEAGLIVPLSDWVLRQACLEAIKWKDNTFVSVNLSPIEFKRSDLVSRVRAALAETQLSPERLELEITESVMLDNTNDALAVMTALKALGVRLAMDDFGTGYSSLSYIHTYPFDGIKIDRSFIAAMDSSASGEAIIEAIIGLGKALSLTITAEGVETQEQLDLLIRLKCNQAQGFYLGRPMPAKAPKVN</sequence>
<dbReference type="Pfam" id="PF00989">
    <property type="entry name" value="PAS"/>
    <property type="match status" value="1"/>
</dbReference>
<dbReference type="PRINTS" id="PR01033">
    <property type="entry name" value="PHYTOCHROME"/>
</dbReference>
<dbReference type="Gene3D" id="3.30.450.40">
    <property type="match status" value="1"/>
</dbReference>
<dbReference type="GO" id="GO:0009584">
    <property type="term" value="P:detection of visible light"/>
    <property type="evidence" value="ECO:0007669"/>
    <property type="project" value="InterPro"/>
</dbReference>
<dbReference type="SMART" id="SM00052">
    <property type="entry name" value="EAL"/>
    <property type="match status" value="1"/>
</dbReference>
<dbReference type="InterPro" id="IPR043128">
    <property type="entry name" value="Rev_trsase/Diguanyl_cyclase"/>
</dbReference>
<dbReference type="Proteomes" id="UP000316905">
    <property type="component" value="Unassembled WGS sequence"/>
</dbReference>
<dbReference type="SUPFAM" id="SSF141868">
    <property type="entry name" value="EAL domain-like"/>
    <property type="match status" value="1"/>
</dbReference>
<dbReference type="InterPro" id="IPR001294">
    <property type="entry name" value="Phytochrome"/>
</dbReference>
<comment type="cofactor">
    <cofactor evidence="1">
        <name>Mg(2+)</name>
        <dbReference type="ChEBI" id="CHEBI:18420"/>
    </cofactor>
</comment>
<keyword evidence="4" id="KW-0716">Sensory transduction</keyword>
<keyword evidence="12" id="KW-1185">Reference proteome</keyword>
<dbReference type="SUPFAM" id="SSF55073">
    <property type="entry name" value="Nucleotide cyclase"/>
    <property type="match status" value="1"/>
</dbReference>
<dbReference type="PROSITE" id="PS50887">
    <property type="entry name" value="GGDEF"/>
    <property type="match status" value="1"/>
</dbReference>
<evidence type="ECO:0000256" key="3">
    <source>
        <dbReference type="ARBA" id="ARBA00022543"/>
    </source>
</evidence>
<dbReference type="InterPro" id="IPR029787">
    <property type="entry name" value="Nucleotide_cyclase"/>
</dbReference>
<dbReference type="GO" id="GO:0005886">
    <property type="term" value="C:plasma membrane"/>
    <property type="evidence" value="ECO:0007669"/>
    <property type="project" value="UniProtKB-SubCell"/>
</dbReference>
<dbReference type="InterPro" id="IPR029016">
    <property type="entry name" value="GAF-like_dom_sf"/>
</dbReference>
<dbReference type="Gene3D" id="3.30.70.270">
    <property type="match status" value="1"/>
</dbReference>
<dbReference type="GO" id="GO:0009881">
    <property type="term" value="F:photoreceptor activity"/>
    <property type="evidence" value="ECO:0007669"/>
    <property type="project" value="UniProtKB-KW"/>
</dbReference>
<proteinExistence type="predicted"/>
<dbReference type="SMART" id="SM00091">
    <property type="entry name" value="PAS"/>
    <property type="match status" value="1"/>
</dbReference>
<dbReference type="Pfam" id="PF00563">
    <property type="entry name" value="EAL"/>
    <property type="match status" value="1"/>
</dbReference>
<accession>A0A562PQZ0</accession>
<evidence type="ECO:0000259" key="8">
    <source>
        <dbReference type="PROSITE" id="PS50112"/>
    </source>
</evidence>
<protein>
    <submittedName>
        <fullName evidence="11">PAS domain S-box-containing protein/diguanylate cyclase (GGDEF)-like protein</fullName>
    </submittedName>
</protein>
<dbReference type="InterPro" id="IPR003018">
    <property type="entry name" value="GAF"/>
</dbReference>
<feature type="domain" description="PAS" evidence="8">
    <location>
        <begin position="585"/>
        <end position="656"/>
    </location>
</feature>
<reference evidence="11 12" key="1">
    <citation type="journal article" date="2015" name="Stand. Genomic Sci.">
        <title>Genomic Encyclopedia of Bacterial and Archaeal Type Strains, Phase III: the genomes of soil and plant-associated and newly described type strains.</title>
        <authorList>
            <person name="Whitman W.B."/>
            <person name="Woyke T."/>
            <person name="Klenk H.P."/>
            <person name="Zhou Y."/>
            <person name="Lilburn T.G."/>
            <person name="Beck B.J."/>
            <person name="De Vos P."/>
            <person name="Vandamme P."/>
            <person name="Eisen J.A."/>
            <person name="Garrity G."/>
            <person name="Hugenholtz P."/>
            <person name="Kyrpides N.C."/>
        </authorList>
    </citation>
    <scope>NUCLEOTIDE SEQUENCE [LARGE SCALE GENOMIC DNA]</scope>
    <source>
        <strain evidence="11 12">CGMCC 1.6858</strain>
    </source>
</reference>
<keyword evidence="6" id="KW-0675">Receptor</keyword>
<dbReference type="InterPro" id="IPR052155">
    <property type="entry name" value="Biofilm_reg_signaling"/>
</dbReference>
<feature type="domain" description="GGDEF" evidence="10">
    <location>
        <begin position="745"/>
        <end position="878"/>
    </location>
</feature>
<dbReference type="CDD" id="cd01948">
    <property type="entry name" value="EAL"/>
    <property type="match status" value="1"/>
</dbReference>
<dbReference type="Gene3D" id="3.20.20.450">
    <property type="entry name" value="EAL domain"/>
    <property type="match status" value="1"/>
</dbReference>
<dbReference type="GO" id="GO:0006355">
    <property type="term" value="P:regulation of DNA-templated transcription"/>
    <property type="evidence" value="ECO:0007669"/>
    <property type="project" value="InterPro"/>
</dbReference>
<name>A0A562PQZ0_9PSED</name>
<dbReference type="InterPro" id="IPR043150">
    <property type="entry name" value="Phytochrome_PHY_sf"/>
</dbReference>
<dbReference type="PROSITE" id="PS50112">
    <property type="entry name" value="PAS"/>
    <property type="match status" value="1"/>
</dbReference>
<dbReference type="PANTHER" id="PTHR44757:SF10">
    <property type="entry name" value="MEMBRANE PROTEIN"/>
    <property type="match status" value="1"/>
</dbReference>
<evidence type="ECO:0000313" key="12">
    <source>
        <dbReference type="Proteomes" id="UP000316905"/>
    </source>
</evidence>
<dbReference type="EMBL" id="VLKY01000028">
    <property type="protein sequence ID" value="TWI46871.1"/>
    <property type="molecule type" value="Genomic_DNA"/>
</dbReference>
<dbReference type="SMART" id="SM00267">
    <property type="entry name" value="GGDEF"/>
    <property type="match status" value="1"/>
</dbReference>
<keyword evidence="3" id="KW-0600">Photoreceptor protein</keyword>
<dbReference type="InterPro" id="IPR035919">
    <property type="entry name" value="EAL_sf"/>
</dbReference>
<dbReference type="Gene3D" id="3.30.450.20">
    <property type="entry name" value="PAS domain"/>
    <property type="match status" value="2"/>
</dbReference>
<dbReference type="CDD" id="cd00130">
    <property type="entry name" value="PAS"/>
    <property type="match status" value="1"/>
</dbReference>
<dbReference type="Pfam" id="PF00360">
    <property type="entry name" value="PHY"/>
    <property type="match status" value="1"/>
</dbReference>
<evidence type="ECO:0000256" key="5">
    <source>
        <dbReference type="ARBA" id="ARBA00022991"/>
    </source>
</evidence>
<dbReference type="InterPro" id="IPR013654">
    <property type="entry name" value="PAS_2"/>
</dbReference>
<evidence type="ECO:0000256" key="1">
    <source>
        <dbReference type="ARBA" id="ARBA00001946"/>
    </source>
</evidence>
<dbReference type="InterPro" id="IPR000160">
    <property type="entry name" value="GGDEF_dom"/>
</dbReference>
<dbReference type="CDD" id="cd01949">
    <property type="entry name" value="GGDEF"/>
    <property type="match status" value="1"/>
</dbReference>
<dbReference type="FunFam" id="3.30.70.270:FF:000001">
    <property type="entry name" value="Diguanylate cyclase domain protein"/>
    <property type="match status" value="1"/>
</dbReference>
<dbReference type="PANTHER" id="PTHR44757">
    <property type="entry name" value="DIGUANYLATE CYCLASE DGCP"/>
    <property type="match status" value="1"/>
</dbReference>
<evidence type="ECO:0000256" key="2">
    <source>
        <dbReference type="ARBA" id="ARBA00004533"/>
    </source>
</evidence>
<dbReference type="Pfam" id="PF00990">
    <property type="entry name" value="GGDEF"/>
    <property type="match status" value="1"/>
</dbReference>
<evidence type="ECO:0000259" key="7">
    <source>
        <dbReference type="PROSITE" id="PS50046"/>
    </source>
</evidence>
<dbReference type="InterPro" id="IPR016132">
    <property type="entry name" value="Phyto_chromo_attachment"/>
</dbReference>
<dbReference type="NCBIfam" id="TIGR00254">
    <property type="entry name" value="GGDEF"/>
    <property type="match status" value="1"/>
</dbReference>
<dbReference type="Pfam" id="PF01590">
    <property type="entry name" value="GAF"/>
    <property type="match status" value="1"/>
</dbReference>
<evidence type="ECO:0000259" key="9">
    <source>
        <dbReference type="PROSITE" id="PS50883"/>
    </source>
</evidence>
<dbReference type="InterPro" id="IPR013767">
    <property type="entry name" value="PAS_fold"/>
</dbReference>
<feature type="domain" description="EAL" evidence="9">
    <location>
        <begin position="887"/>
        <end position="1132"/>
    </location>
</feature>
<evidence type="ECO:0000313" key="11">
    <source>
        <dbReference type="EMBL" id="TWI46871.1"/>
    </source>
</evidence>
<comment type="subcellular location">
    <subcellularLocation>
        <location evidence="2">Cell inner membrane</location>
    </subcellularLocation>
</comment>